<dbReference type="RefSeq" id="WP_209850441.1">
    <property type="nucleotide sequence ID" value="NZ_CBCRVE010000007.1"/>
</dbReference>
<dbReference type="NCBIfam" id="TIGR00045">
    <property type="entry name" value="glycerate kinase"/>
    <property type="match status" value="1"/>
</dbReference>
<dbReference type="PIRSF" id="PIRSF006078">
    <property type="entry name" value="GlxK"/>
    <property type="match status" value="1"/>
</dbReference>
<evidence type="ECO:0000256" key="2">
    <source>
        <dbReference type="ARBA" id="ARBA00022679"/>
    </source>
</evidence>
<dbReference type="GO" id="GO:0008887">
    <property type="term" value="F:glycerate kinase activity"/>
    <property type="evidence" value="ECO:0007669"/>
    <property type="project" value="UniProtKB-EC"/>
</dbReference>
<keyword evidence="3 4" id="KW-0418">Kinase</keyword>
<evidence type="ECO:0000313" key="5">
    <source>
        <dbReference type="EMBL" id="MBP1937574.1"/>
    </source>
</evidence>
<dbReference type="Gene3D" id="3.90.1510.10">
    <property type="entry name" value="Glycerate kinase, domain 2"/>
    <property type="match status" value="1"/>
</dbReference>
<dbReference type="EC" id="2.7.1.31" evidence="5"/>
<dbReference type="InterPro" id="IPR004381">
    <property type="entry name" value="Glycerate_kinase"/>
</dbReference>
<organism evidence="5 6">
    <name type="scientific">Paenibacillus sediminis</name>
    <dbReference type="NCBI Taxonomy" id="664909"/>
    <lineage>
        <taxon>Bacteria</taxon>
        <taxon>Bacillati</taxon>
        <taxon>Bacillota</taxon>
        <taxon>Bacilli</taxon>
        <taxon>Bacillales</taxon>
        <taxon>Paenibacillaceae</taxon>
        <taxon>Paenibacillus</taxon>
    </lineage>
</organism>
<dbReference type="Pfam" id="PF02595">
    <property type="entry name" value="Gly_kinase"/>
    <property type="match status" value="1"/>
</dbReference>
<dbReference type="InterPro" id="IPR018193">
    <property type="entry name" value="Glyc_kinase_flavodox-like_fold"/>
</dbReference>
<gene>
    <name evidence="5" type="ORF">J2Z20_002487</name>
</gene>
<keyword evidence="6" id="KW-1185">Reference proteome</keyword>
<dbReference type="PANTHER" id="PTHR21599">
    <property type="entry name" value="GLYCERATE KINASE"/>
    <property type="match status" value="1"/>
</dbReference>
<dbReference type="Proteomes" id="UP001519273">
    <property type="component" value="Unassembled WGS sequence"/>
</dbReference>
<evidence type="ECO:0000256" key="1">
    <source>
        <dbReference type="ARBA" id="ARBA00006284"/>
    </source>
</evidence>
<dbReference type="EMBL" id="JAGGKP010000006">
    <property type="protein sequence ID" value="MBP1937574.1"/>
    <property type="molecule type" value="Genomic_DNA"/>
</dbReference>
<dbReference type="PANTHER" id="PTHR21599:SF0">
    <property type="entry name" value="GLYCERATE KINASE"/>
    <property type="match status" value="1"/>
</dbReference>
<accession>A0ABS4H4W7</accession>
<name>A0ABS4H4W7_9BACL</name>
<comment type="similarity">
    <text evidence="1 4">Belongs to the glycerate kinase type-1 family.</text>
</comment>
<sequence>MKIVIAPDSFKGSLSAKEVGLAIERGIKRVNYESDIIVIPMADGGEGTMECLIDGTNGQFVEAVVQDPLGREIKSGFGILGDGTTCVIEMAMSSGLYLIEESERNPLLTTTYGFGQLIKAGLDQGCRKFILGVGGSATNDGGAGMLQALGVDLLDAKGHPVGYGGGELGKIAEIRLERLDARIAESSFIIACDVDNPFIGPTGASAVFGPQKGATPVMVQQLDRNLHHFADLIEEAIGKSIHHLPGAGAAGGLAGGIVAFMNGQLEAGVSIVSKVTGLEAAVKDADLVITGEGQVDFQTARGKTPCGVAHVASKYHVPVIVLAGSIGQGIESLYEHGVSAVISILNRPMKLDEAMGLTESLLELAAEQVIRIYQLKGGLQ</sequence>
<comment type="caution">
    <text evidence="5">The sequence shown here is derived from an EMBL/GenBank/DDBJ whole genome shotgun (WGS) entry which is preliminary data.</text>
</comment>
<reference evidence="5 6" key="1">
    <citation type="submission" date="2021-03" db="EMBL/GenBank/DDBJ databases">
        <title>Genomic Encyclopedia of Type Strains, Phase IV (KMG-IV): sequencing the most valuable type-strain genomes for metagenomic binning, comparative biology and taxonomic classification.</title>
        <authorList>
            <person name="Goeker M."/>
        </authorList>
    </citation>
    <scope>NUCLEOTIDE SEQUENCE [LARGE SCALE GENOMIC DNA]</scope>
    <source>
        <strain evidence="5 6">DSM 23491</strain>
    </source>
</reference>
<evidence type="ECO:0000256" key="4">
    <source>
        <dbReference type="PIRNR" id="PIRNR006078"/>
    </source>
</evidence>
<evidence type="ECO:0000256" key="3">
    <source>
        <dbReference type="ARBA" id="ARBA00022777"/>
    </source>
</evidence>
<evidence type="ECO:0000313" key="6">
    <source>
        <dbReference type="Proteomes" id="UP001519273"/>
    </source>
</evidence>
<dbReference type="SUPFAM" id="SSF110738">
    <property type="entry name" value="Glycerate kinase I"/>
    <property type="match status" value="1"/>
</dbReference>
<proteinExistence type="inferred from homology"/>
<keyword evidence="2 4" id="KW-0808">Transferase</keyword>
<dbReference type="Gene3D" id="3.40.50.10350">
    <property type="entry name" value="Glycerate kinase, domain 1"/>
    <property type="match status" value="1"/>
</dbReference>
<dbReference type="InterPro" id="IPR018197">
    <property type="entry name" value="Glycerate_kinase_RE-like"/>
</dbReference>
<dbReference type="InterPro" id="IPR036129">
    <property type="entry name" value="Glycerate_kinase_sf"/>
</dbReference>
<protein>
    <submittedName>
        <fullName evidence="5">Glycerate kinase</fullName>
        <ecNumber evidence="5">2.7.1.31</ecNumber>
    </submittedName>
</protein>